<name>A0ABT4LT05_9PROT</name>
<keyword evidence="2" id="KW-1185">Reference proteome</keyword>
<proteinExistence type="predicted"/>
<dbReference type="RefSeq" id="WP_269401639.1">
    <property type="nucleotide sequence ID" value="NZ_JAPWGW010000001.1"/>
</dbReference>
<organism evidence="1 2">
    <name type="scientific">Henriciella marina</name>
    <dbReference type="NCBI Taxonomy" id="453851"/>
    <lineage>
        <taxon>Bacteria</taxon>
        <taxon>Pseudomonadati</taxon>
        <taxon>Pseudomonadota</taxon>
        <taxon>Alphaproteobacteria</taxon>
        <taxon>Hyphomonadales</taxon>
        <taxon>Hyphomonadaceae</taxon>
        <taxon>Henriciella</taxon>
    </lineage>
</organism>
<protein>
    <recommendedName>
        <fullName evidence="3">SEC-C domain-containing protein</fullName>
    </recommendedName>
</protein>
<dbReference type="Proteomes" id="UP001083770">
    <property type="component" value="Unassembled WGS sequence"/>
</dbReference>
<gene>
    <name evidence="1" type="ORF">O4G74_05480</name>
</gene>
<dbReference type="EMBL" id="JAPWGW010000001">
    <property type="protein sequence ID" value="MCZ4297505.1"/>
    <property type="molecule type" value="Genomic_DNA"/>
</dbReference>
<comment type="caution">
    <text evidence="1">The sequence shown here is derived from an EMBL/GenBank/DDBJ whole genome shotgun (WGS) entry which is preliminary data.</text>
</comment>
<evidence type="ECO:0008006" key="3">
    <source>
        <dbReference type="Google" id="ProtNLM"/>
    </source>
</evidence>
<reference evidence="1" key="1">
    <citation type="submission" date="2022-12" db="EMBL/GenBank/DDBJ databases">
        <title>Bacterial isolates from different developmental stages of Nematostella vectensis.</title>
        <authorList>
            <person name="Fraune S."/>
        </authorList>
    </citation>
    <scope>NUCLEOTIDE SEQUENCE</scope>
    <source>
        <strain evidence="1">G21632-S1</strain>
    </source>
</reference>
<evidence type="ECO:0000313" key="1">
    <source>
        <dbReference type="EMBL" id="MCZ4297505.1"/>
    </source>
</evidence>
<accession>A0ABT4LT05</accession>
<sequence length="211" mass="23363">MSEQLLTDINNYIDVHQRELAATVYNGAITVSGKFWVKVQCDPLEAYDVHIVLPDGFPLKEPIVFETAGKIPRTQERHMNDADGHCCLTVWEAWLCSYRHPTFEQFMNGPVADFFLGQSIVARGGDWPFAELAHGKPGILDAFATALATGADHVEIVKHLRLLAMKKIKGHHSCPCGSGVALRNCHAEKMRKLSDAIDPTLAAAMLTRIRS</sequence>
<evidence type="ECO:0000313" key="2">
    <source>
        <dbReference type="Proteomes" id="UP001083770"/>
    </source>
</evidence>